<accession>A0ABZ2V6D7</accession>
<evidence type="ECO:0000313" key="1">
    <source>
        <dbReference type="EMBL" id="WZC50140.1"/>
    </source>
</evidence>
<keyword evidence="2" id="KW-1185">Reference proteome</keyword>
<sequence length="385" mass="42078">MTRFDLILLRLICLVVLIIPGPGYAQDAPLPTCRSVLSAQTYEDRFGPTDFDSANDDCAINWVQNGRLMRLRWSPADHTRFEFIDDGPRVLFAQRPPHLIDIDQDGWLDVAVFSLLGMVNGDYDILRYDPDSAGFDYFGTLNGAQFIREPDGYVVGVGRSSAASSGVDIFNQGSDGFKRAATLYVDAGQPTGPNGAAKCQVTVDGLQMTNPSPTQVTEIFPENPDLISAYCALYDGPTPTGTRLDAESSDPLIVPDGTVFYCQLSGTNKAVTVTRNATGYTYAFGPVDGPPELEMNHPFDQVDVLPDNGAGSSRFGEITFLNGAYRYTVTYGYQLYDDAGQLRDIDETFSRTLVVTEGDDVANPVFKRTCDPIRAADLIAFLDRS</sequence>
<protein>
    <recommendedName>
        <fullName evidence="3">VCBS repeat-containing protein</fullName>
    </recommendedName>
</protein>
<name>A0ABZ2V6D7_9RHOB</name>
<reference evidence="2" key="1">
    <citation type="submission" date="2024-04" db="EMBL/GenBank/DDBJ databases">
        <title>Phylogenomic analyses of a clade within the roseobacter group suggest taxonomic reassignments of species of the genera Aestuariivita, Citreicella, Loktanella, Nautella, Pelagibaca, Ruegeria, Thalassobius, Thiobacimonas and Tropicibacter, and the proposal o.</title>
        <authorList>
            <person name="Jeon C.O."/>
        </authorList>
    </citation>
    <scope>NUCLEOTIDE SEQUENCE [LARGE SCALE GENOMIC DNA]</scope>
    <source>
        <strain evidence="2">BS5-3</strain>
    </source>
</reference>
<gene>
    <name evidence="1" type="ORF">AABB29_05710</name>
</gene>
<proteinExistence type="predicted"/>
<dbReference type="RefSeq" id="WP_341368249.1">
    <property type="nucleotide sequence ID" value="NZ_CP150951.2"/>
</dbReference>
<evidence type="ECO:0000313" key="2">
    <source>
        <dbReference type="Proteomes" id="UP001440612"/>
    </source>
</evidence>
<evidence type="ECO:0008006" key="3">
    <source>
        <dbReference type="Google" id="ProtNLM"/>
    </source>
</evidence>
<organism evidence="1 2">
    <name type="scientific">Yoonia phaeophyticola</name>
    <dbReference type="NCBI Taxonomy" id="3137369"/>
    <lineage>
        <taxon>Bacteria</taxon>
        <taxon>Pseudomonadati</taxon>
        <taxon>Pseudomonadota</taxon>
        <taxon>Alphaproteobacteria</taxon>
        <taxon>Rhodobacterales</taxon>
        <taxon>Paracoccaceae</taxon>
        <taxon>Yoonia</taxon>
    </lineage>
</organism>
<dbReference type="EMBL" id="CP150951">
    <property type="protein sequence ID" value="WZC50140.1"/>
    <property type="molecule type" value="Genomic_DNA"/>
</dbReference>
<dbReference type="Proteomes" id="UP001440612">
    <property type="component" value="Chromosome"/>
</dbReference>